<keyword evidence="13" id="KW-1185">Reference proteome</keyword>
<organism evidence="12 13">
    <name type="scientific">Prymnesium parvum</name>
    <name type="common">Toxic golden alga</name>
    <dbReference type="NCBI Taxonomy" id="97485"/>
    <lineage>
        <taxon>Eukaryota</taxon>
        <taxon>Haptista</taxon>
        <taxon>Haptophyta</taxon>
        <taxon>Prymnesiophyceae</taxon>
        <taxon>Prymnesiales</taxon>
        <taxon>Prymnesiaceae</taxon>
        <taxon>Prymnesium</taxon>
    </lineage>
</organism>
<reference evidence="12 13" key="1">
    <citation type="journal article" date="2024" name="Science">
        <title>Giant polyketide synthase enzymes in the biosynthesis of giant marine polyether toxins.</title>
        <authorList>
            <person name="Fallon T.R."/>
            <person name="Shende V.V."/>
            <person name="Wierzbicki I.H."/>
            <person name="Pendleton A.L."/>
            <person name="Watervoot N.F."/>
            <person name="Auber R.P."/>
            <person name="Gonzalez D.J."/>
            <person name="Wisecaver J.H."/>
            <person name="Moore B.S."/>
        </authorList>
    </citation>
    <scope>NUCLEOTIDE SEQUENCE [LARGE SCALE GENOMIC DNA]</scope>
    <source>
        <strain evidence="12 13">12B1</strain>
    </source>
</reference>
<accession>A0AB34J0T7</accession>
<protein>
    <recommendedName>
        <fullName evidence="14">ADP,ATP carrier protein</fullName>
    </recommendedName>
</protein>
<evidence type="ECO:0000256" key="7">
    <source>
        <dbReference type="ARBA" id="ARBA00022989"/>
    </source>
</evidence>
<name>A0AB34J0T7_PRYPA</name>
<comment type="caution">
    <text evidence="12">The sequence shown here is derived from an EMBL/GenBank/DDBJ whole genome shotgun (WGS) entry which is preliminary data.</text>
</comment>
<gene>
    <name evidence="12" type="ORF">AB1Y20_004606</name>
</gene>
<dbReference type="GO" id="GO:0005743">
    <property type="term" value="C:mitochondrial inner membrane"/>
    <property type="evidence" value="ECO:0007669"/>
    <property type="project" value="UniProtKB-SubCell"/>
</dbReference>
<evidence type="ECO:0000256" key="4">
    <source>
        <dbReference type="ARBA" id="ARBA00022692"/>
    </source>
</evidence>
<evidence type="ECO:0000256" key="11">
    <source>
        <dbReference type="RuleBase" id="RU000488"/>
    </source>
</evidence>
<keyword evidence="6" id="KW-0999">Mitochondrion inner membrane</keyword>
<dbReference type="InterPro" id="IPR002067">
    <property type="entry name" value="MCP"/>
</dbReference>
<evidence type="ECO:0000313" key="13">
    <source>
        <dbReference type="Proteomes" id="UP001515480"/>
    </source>
</evidence>
<dbReference type="Gene3D" id="1.50.40.10">
    <property type="entry name" value="Mitochondrial carrier domain"/>
    <property type="match status" value="1"/>
</dbReference>
<sequence>MSEKREIAVGMACSAAGPSLACLFTNPADVAKTRLAMERELLPQSSPRTYNGLADCLVRLWRTEGIGGLQRGLTFAMVREGSKNSFRLGLYDPLTRHARKVMGHDSSIPAPSWLLVAVGATTGAVAALICNPLDLLKTRMQLEASHPAGATHPLTMARKLWKTEGFLALWRGCSANMARSSLATSITLPVNSKLKERWPAGVASKASRDAACAMVAAGMTTVAINPIDVVRVRLYSQPTLPNGAGALYRGSFHCFYQIASTEGLLALWKGVGAAFLRIGPHTVLTFTFIGALRRSERRWRARDA</sequence>
<keyword evidence="3 11" id="KW-0813">Transport</keyword>
<evidence type="ECO:0000256" key="10">
    <source>
        <dbReference type="PROSITE-ProRule" id="PRU00282"/>
    </source>
</evidence>
<dbReference type="InterPro" id="IPR023395">
    <property type="entry name" value="MCP_dom_sf"/>
</dbReference>
<dbReference type="PANTHER" id="PTHR45928:SF1">
    <property type="entry name" value="RE38146P"/>
    <property type="match status" value="1"/>
</dbReference>
<evidence type="ECO:0000256" key="6">
    <source>
        <dbReference type="ARBA" id="ARBA00022792"/>
    </source>
</evidence>
<dbReference type="InterPro" id="IPR018108">
    <property type="entry name" value="MCP_transmembrane"/>
</dbReference>
<evidence type="ECO:0000256" key="3">
    <source>
        <dbReference type="ARBA" id="ARBA00022448"/>
    </source>
</evidence>
<dbReference type="Pfam" id="PF00153">
    <property type="entry name" value="Mito_carr"/>
    <property type="match status" value="3"/>
</dbReference>
<comment type="similarity">
    <text evidence="2 11">Belongs to the mitochondrial carrier (TC 2.A.29) family.</text>
</comment>
<evidence type="ECO:0000256" key="2">
    <source>
        <dbReference type="ARBA" id="ARBA00006375"/>
    </source>
</evidence>
<feature type="repeat" description="Solcar" evidence="10">
    <location>
        <begin position="204"/>
        <end position="295"/>
    </location>
</feature>
<dbReference type="Proteomes" id="UP001515480">
    <property type="component" value="Unassembled WGS sequence"/>
</dbReference>
<dbReference type="GO" id="GO:0055085">
    <property type="term" value="P:transmembrane transport"/>
    <property type="evidence" value="ECO:0007669"/>
    <property type="project" value="InterPro"/>
</dbReference>
<dbReference type="SUPFAM" id="SSF103506">
    <property type="entry name" value="Mitochondrial carrier"/>
    <property type="match status" value="1"/>
</dbReference>
<keyword evidence="8" id="KW-0496">Mitochondrion</keyword>
<evidence type="ECO:0000256" key="1">
    <source>
        <dbReference type="ARBA" id="ARBA00004448"/>
    </source>
</evidence>
<evidence type="ECO:0000256" key="9">
    <source>
        <dbReference type="ARBA" id="ARBA00023136"/>
    </source>
</evidence>
<proteinExistence type="inferred from homology"/>
<keyword evidence="4 10" id="KW-0812">Transmembrane</keyword>
<evidence type="ECO:0000313" key="12">
    <source>
        <dbReference type="EMBL" id="KAL1508505.1"/>
    </source>
</evidence>
<dbReference type="PRINTS" id="PR00926">
    <property type="entry name" value="MITOCARRIER"/>
</dbReference>
<keyword evidence="9 10" id="KW-0472">Membrane</keyword>
<dbReference type="AlphaFoldDB" id="A0AB34J0T7"/>
<feature type="repeat" description="Solcar" evidence="10">
    <location>
        <begin position="111"/>
        <end position="197"/>
    </location>
</feature>
<evidence type="ECO:0008006" key="14">
    <source>
        <dbReference type="Google" id="ProtNLM"/>
    </source>
</evidence>
<keyword evidence="5" id="KW-0677">Repeat</keyword>
<dbReference type="InterPro" id="IPR051508">
    <property type="entry name" value="Mito_Carrier_Antiporter"/>
</dbReference>
<evidence type="ECO:0000256" key="8">
    <source>
        <dbReference type="ARBA" id="ARBA00023128"/>
    </source>
</evidence>
<dbReference type="PANTHER" id="PTHR45928">
    <property type="entry name" value="RE38146P"/>
    <property type="match status" value="1"/>
</dbReference>
<dbReference type="EMBL" id="JBGBPQ010000016">
    <property type="protein sequence ID" value="KAL1508505.1"/>
    <property type="molecule type" value="Genomic_DNA"/>
</dbReference>
<feature type="repeat" description="Solcar" evidence="10">
    <location>
        <begin position="5"/>
        <end position="97"/>
    </location>
</feature>
<evidence type="ECO:0000256" key="5">
    <source>
        <dbReference type="ARBA" id="ARBA00022737"/>
    </source>
</evidence>
<dbReference type="PROSITE" id="PS50920">
    <property type="entry name" value="SOLCAR"/>
    <property type="match status" value="3"/>
</dbReference>
<keyword evidence="7" id="KW-1133">Transmembrane helix</keyword>
<comment type="subcellular location">
    <subcellularLocation>
        <location evidence="1">Mitochondrion inner membrane</location>
        <topology evidence="1">Multi-pass membrane protein</topology>
    </subcellularLocation>
</comment>